<accession>A0A0E9UYY2</accession>
<dbReference type="EMBL" id="GBXM01038192">
    <property type="protein sequence ID" value="JAH70385.1"/>
    <property type="molecule type" value="Transcribed_RNA"/>
</dbReference>
<organism evidence="1">
    <name type="scientific">Anguilla anguilla</name>
    <name type="common">European freshwater eel</name>
    <name type="synonym">Muraena anguilla</name>
    <dbReference type="NCBI Taxonomy" id="7936"/>
    <lineage>
        <taxon>Eukaryota</taxon>
        <taxon>Metazoa</taxon>
        <taxon>Chordata</taxon>
        <taxon>Craniata</taxon>
        <taxon>Vertebrata</taxon>
        <taxon>Euteleostomi</taxon>
        <taxon>Actinopterygii</taxon>
        <taxon>Neopterygii</taxon>
        <taxon>Teleostei</taxon>
        <taxon>Anguilliformes</taxon>
        <taxon>Anguillidae</taxon>
        <taxon>Anguilla</taxon>
    </lineage>
</organism>
<name>A0A0E9UYY2_ANGAN</name>
<sequence>MNLRLPTSFSILKIKCHFTLRAQVSYVFSISMNKVTYEPTNFFFQPNPILQFLA</sequence>
<protein>
    <submittedName>
        <fullName evidence="1">Uncharacterized protein</fullName>
    </submittedName>
</protein>
<proteinExistence type="predicted"/>
<reference evidence="1" key="2">
    <citation type="journal article" date="2015" name="Fish Shellfish Immunol.">
        <title>Early steps in the European eel (Anguilla anguilla)-Vibrio vulnificus interaction in the gills: Role of the RtxA13 toxin.</title>
        <authorList>
            <person name="Callol A."/>
            <person name="Pajuelo D."/>
            <person name="Ebbesson L."/>
            <person name="Teles M."/>
            <person name="MacKenzie S."/>
            <person name="Amaro C."/>
        </authorList>
    </citation>
    <scope>NUCLEOTIDE SEQUENCE</scope>
</reference>
<reference evidence="1" key="1">
    <citation type="submission" date="2014-11" db="EMBL/GenBank/DDBJ databases">
        <authorList>
            <person name="Amaro Gonzalez C."/>
        </authorList>
    </citation>
    <scope>NUCLEOTIDE SEQUENCE</scope>
</reference>
<dbReference type="AlphaFoldDB" id="A0A0E9UYY2"/>
<evidence type="ECO:0000313" key="1">
    <source>
        <dbReference type="EMBL" id="JAH70385.1"/>
    </source>
</evidence>